<keyword evidence="1" id="KW-0732">Signal</keyword>
<dbReference type="Proteomes" id="UP000037046">
    <property type="component" value="Unassembled WGS sequence"/>
</dbReference>
<evidence type="ECO:0000256" key="1">
    <source>
        <dbReference type="SAM" id="SignalP"/>
    </source>
</evidence>
<name>A0A0L6CRB5_9RHOB</name>
<gene>
    <name evidence="2" type="ORF">ROTO_33940</name>
</gene>
<sequence length="470" mass="51529">MRRAQGLIRTGCLSVLFLGAGPMLAQQGSSPEAGGPVLTFGISSTLSATDNYNLEPNNSENAELFDNRLSFGYEKRRANDVLSFDLSGVLRATEPPGGSRTFDDQRARFGYDRQGVNSTLSFGADYSLSSVDALDPFDEDPFFEDDPLEESDLTQDRGDREQIGARFSFESGLNDPVGFILDGRYREQTFTDTTDPDLFDTETFNLSATTRFTLSPVTETRVVLRYEDYSADDVPQTDRQTSSVNLGLTQALSKVDTLDVSLGLQDIETEETIGGVRSVDRESGVIGNIGLTRDLARGTIGTTFDVSESENGRTATWLVSRDMPLPRGAIGISVGVTSDVDDSIIPVGSVDFTHQMKRSTLTASLERQVTTSSRSNELRTTRASLGYNYEINSLSALEFSANIAELAQSGGPAVNDTVRADLRAAYSREITEDWRLSSGYEYRMRDEDSVGSATSNRIFLTLERNFVLRP</sequence>
<evidence type="ECO:0000313" key="3">
    <source>
        <dbReference type="Proteomes" id="UP000037046"/>
    </source>
</evidence>
<protein>
    <recommendedName>
        <fullName evidence="4">Outer membrane beta-barrel protein</fullName>
    </recommendedName>
</protein>
<keyword evidence="3" id="KW-1185">Reference proteome</keyword>
<comment type="caution">
    <text evidence="2">The sequence shown here is derived from an EMBL/GenBank/DDBJ whole genome shotgun (WGS) entry which is preliminary data.</text>
</comment>
<dbReference type="EMBL" id="LGVV01000072">
    <property type="protein sequence ID" value="KNX40063.1"/>
    <property type="molecule type" value="Genomic_DNA"/>
</dbReference>
<dbReference type="AlphaFoldDB" id="A0A0L6CRB5"/>
<dbReference type="RefSeq" id="WP_152911709.1">
    <property type="nucleotide sequence ID" value="NZ_CP118494.1"/>
</dbReference>
<dbReference type="PATRIC" id="fig|74031.6.peg.3473"/>
<reference evidence="3" key="1">
    <citation type="submission" date="2015-07" db="EMBL/GenBank/DDBJ databases">
        <title>Draft Genome Sequence of Roseovarius tolerans EL-164, a producer of N-Acylated Alanine Methyl Esters (NAMEs).</title>
        <authorList>
            <person name="Voget S."/>
            <person name="Bruns H."/>
            <person name="Wagner-Doebler I."/>
            <person name="Schulz S."/>
            <person name="Daniel R."/>
        </authorList>
    </citation>
    <scope>NUCLEOTIDE SEQUENCE [LARGE SCALE GENOMIC DNA]</scope>
    <source>
        <strain evidence="3">EL-164</strain>
    </source>
</reference>
<feature type="chain" id="PRO_5005563034" description="Outer membrane beta-barrel protein" evidence="1">
    <location>
        <begin position="26"/>
        <end position="470"/>
    </location>
</feature>
<dbReference type="SUPFAM" id="SSF56935">
    <property type="entry name" value="Porins"/>
    <property type="match status" value="1"/>
</dbReference>
<proteinExistence type="predicted"/>
<organism evidence="2 3">
    <name type="scientific">Roseovarius tolerans</name>
    <dbReference type="NCBI Taxonomy" id="74031"/>
    <lineage>
        <taxon>Bacteria</taxon>
        <taxon>Pseudomonadati</taxon>
        <taxon>Pseudomonadota</taxon>
        <taxon>Alphaproteobacteria</taxon>
        <taxon>Rhodobacterales</taxon>
        <taxon>Roseobacteraceae</taxon>
        <taxon>Roseovarius</taxon>
    </lineage>
</organism>
<dbReference type="OrthoDB" id="7756354at2"/>
<accession>A0A0L6CRB5</accession>
<evidence type="ECO:0000313" key="2">
    <source>
        <dbReference type="EMBL" id="KNX40063.1"/>
    </source>
</evidence>
<feature type="signal peptide" evidence="1">
    <location>
        <begin position="1"/>
        <end position="25"/>
    </location>
</feature>
<evidence type="ECO:0008006" key="4">
    <source>
        <dbReference type="Google" id="ProtNLM"/>
    </source>
</evidence>